<keyword evidence="2" id="KW-0677">Repeat</keyword>
<dbReference type="InterPro" id="IPR002219">
    <property type="entry name" value="PKC_DAG/PE"/>
</dbReference>
<keyword evidence="7" id="KW-1185">Reference proteome</keyword>
<evidence type="ECO:0000313" key="6">
    <source>
        <dbReference type="EMBL" id="KAK0591749.1"/>
    </source>
</evidence>
<gene>
    <name evidence="6" type="ORF">LWI29_007341</name>
</gene>
<dbReference type="SMART" id="SM00291">
    <property type="entry name" value="ZnF_ZZ"/>
    <property type="match status" value="2"/>
</dbReference>
<dbReference type="PANTHER" id="PTHR46477">
    <property type="entry name" value="CYSTEINE/HISTIDINE-RICH C1 DOMAIN FAMILY PROTEIN"/>
    <property type="match status" value="1"/>
</dbReference>
<dbReference type="Pfam" id="PF03107">
    <property type="entry name" value="C1_2"/>
    <property type="match status" value="2"/>
</dbReference>
<evidence type="ECO:0000256" key="4">
    <source>
        <dbReference type="ARBA" id="ARBA00022833"/>
    </source>
</evidence>
<evidence type="ECO:0000256" key="3">
    <source>
        <dbReference type="ARBA" id="ARBA00022771"/>
    </source>
</evidence>
<dbReference type="EMBL" id="JAUESC010000380">
    <property type="protein sequence ID" value="KAK0591749.1"/>
    <property type="molecule type" value="Genomic_DNA"/>
</dbReference>
<comment type="caution">
    <text evidence="6">The sequence shown here is derived from an EMBL/GenBank/DDBJ whole genome shotgun (WGS) entry which is preliminary data.</text>
</comment>
<sequence length="148" mass="17270">MGEIHPSHPDHELELKSYDKVYICNGCKELGIGSRYRCEQCDFDLHEDCMFPKPTTHHALFKNSTFKFFSQSPGGHRERYCDACGKHIRGFMYHCEEQGWDLHPSCVNLPRISFSWVLLHGNDAGGMERWIFVKQQHGAFHSRLLEKK</sequence>
<dbReference type="InterPro" id="IPR000433">
    <property type="entry name" value="Znf_ZZ"/>
</dbReference>
<keyword evidence="3" id="KW-0863">Zinc-finger</keyword>
<keyword evidence="1" id="KW-0479">Metal-binding</keyword>
<dbReference type="AlphaFoldDB" id="A0AA39SMS0"/>
<organism evidence="6 7">
    <name type="scientific">Acer saccharum</name>
    <name type="common">Sugar maple</name>
    <dbReference type="NCBI Taxonomy" id="4024"/>
    <lineage>
        <taxon>Eukaryota</taxon>
        <taxon>Viridiplantae</taxon>
        <taxon>Streptophyta</taxon>
        <taxon>Embryophyta</taxon>
        <taxon>Tracheophyta</taxon>
        <taxon>Spermatophyta</taxon>
        <taxon>Magnoliopsida</taxon>
        <taxon>eudicotyledons</taxon>
        <taxon>Gunneridae</taxon>
        <taxon>Pentapetalae</taxon>
        <taxon>rosids</taxon>
        <taxon>malvids</taxon>
        <taxon>Sapindales</taxon>
        <taxon>Sapindaceae</taxon>
        <taxon>Hippocastanoideae</taxon>
        <taxon>Acereae</taxon>
        <taxon>Acer</taxon>
    </lineage>
</organism>
<dbReference type="GO" id="GO:0008270">
    <property type="term" value="F:zinc ion binding"/>
    <property type="evidence" value="ECO:0007669"/>
    <property type="project" value="UniProtKB-KW"/>
</dbReference>
<dbReference type="SUPFAM" id="SSF57889">
    <property type="entry name" value="Cysteine-rich domain"/>
    <property type="match status" value="2"/>
</dbReference>
<dbReference type="InterPro" id="IPR004146">
    <property type="entry name" value="DC1"/>
</dbReference>
<evidence type="ECO:0000313" key="7">
    <source>
        <dbReference type="Proteomes" id="UP001168877"/>
    </source>
</evidence>
<reference evidence="6" key="1">
    <citation type="journal article" date="2022" name="Plant J.">
        <title>Strategies of tolerance reflected in two North American maple genomes.</title>
        <authorList>
            <person name="McEvoy S.L."/>
            <person name="Sezen U.U."/>
            <person name="Trouern-Trend A."/>
            <person name="McMahon S.M."/>
            <person name="Schaberg P.G."/>
            <person name="Yang J."/>
            <person name="Wegrzyn J.L."/>
            <person name="Swenson N.G."/>
        </authorList>
    </citation>
    <scope>NUCLEOTIDE SEQUENCE</scope>
    <source>
        <strain evidence="6">NS2018</strain>
    </source>
</reference>
<dbReference type="PROSITE" id="PS50081">
    <property type="entry name" value="ZF_DAG_PE_2"/>
    <property type="match status" value="1"/>
</dbReference>
<reference evidence="6" key="2">
    <citation type="submission" date="2023-06" db="EMBL/GenBank/DDBJ databases">
        <authorList>
            <person name="Swenson N.G."/>
            <person name="Wegrzyn J.L."/>
            <person name="Mcevoy S.L."/>
        </authorList>
    </citation>
    <scope>NUCLEOTIDE SEQUENCE</scope>
    <source>
        <strain evidence="6">NS2018</strain>
        <tissue evidence="6">Leaf</tissue>
    </source>
</reference>
<evidence type="ECO:0000256" key="2">
    <source>
        <dbReference type="ARBA" id="ARBA00022737"/>
    </source>
</evidence>
<keyword evidence="4" id="KW-0862">Zinc</keyword>
<proteinExistence type="predicted"/>
<dbReference type="Proteomes" id="UP001168877">
    <property type="component" value="Unassembled WGS sequence"/>
</dbReference>
<name>A0AA39SMS0_ACESA</name>
<evidence type="ECO:0000256" key="1">
    <source>
        <dbReference type="ARBA" id="ARBA00022723"/>
    </source>
</evidence>
<protein>
    <recommendedName>
        <fullName evidence="5">Phorbol-ester/DAG-type domain-containing protein</fullName>
    </recommendedName>
</protein>
<accession>A0AA39SMS0</accession>
<evidence type="ECO:0000259" key="5">
    <source>
        <dbReference type="PROSITE" id="PS50081"/>
    </source>
</evidence>
<feature type="domain" description="Phorbol-ester/DAG-type" evidence="5">
    <location>
        <begin position="10"/>
        <end position="57"/>
    </location>
</feature>
<dbReference type="PANTHER" id="PTHR46477:SF5">
    <property type="entry name" value="PHORBOL-ESTER_DAG-TYPE DOMAIN-CONTAINING PROTEIN"/>
    <property type="match status" value="1"/>
</dbReference>
<dbReference type="InterPro" id="IPR046349">
    <property type="entry name" value="C1-like_sf"/>
</dbReference>
<dbReference type="InterPro" id="IPR043145">
    <property type="entry name" value="Znf_ZZ_sf"/>
</dbReference>
<dbReference type="Gene3D" id="3.30.60.90">
    <property type="match status" value="1"/>
</dbReference>